<sequence>MNRSIQDPLPFIPAETTAEAIARIYALTGAPVQSRGEKRALVALRDALHLDVDVVRTNAVLGERLAGALDLMWDRGEFTERNKVNLAGLNALLDGAYRAYDRGSLSRLRDMIPETLDGPGWESFQPAVSKIEAVTRIAALTGAPSEWLGPGSKEHKSVLVNLADRVLPDAALDRTSKTRLGRDLAHAFGARWTDDCYSTGETISLKGLNTILAGAERRLGRLGSNTGDVLISPESEGAALAAALNDGWRSEPWDGVKCIEWMRDSNVRGYNENEWQGWYFEARGREILNAAFTPAAVPPRSRYGNTTFDYRLNHVWDLKAHTSEQRHPMDGSLKRRRDQVILNDAAAIRECVADQGLGFLVLSGQGVMDDDGSFVSWHRAFKAVQGGKVAPSNSGKSRPRKSAFIPLAIEAFWIADLPALNAAISAGHLAVKPQGRQAPKESGGSGAARADKFHMDLGRARSDLRVAERTWRRTSFRSAAYSKAP</sequence>
<dbReference type="EMBL" id="JACTVM010000003">
    <property type="protein sequence ID" value="MBC9226971.1"/>
    <property type="molecule type" value="Genomic_DNA"/>
</dbReference>
<evidence type="ECO:0000313" key="2">
    <source>
        <dbReference type="EMBL" id="MBC9226971.1"/>
    </source>
</evidence>
<comment type="caution">
    <text evidence="2">The sequence shown here is derived from an EMBL/GenBank/DDBJ whole genome shotgun (WGS) entry which is preliminary data.</text>
</comment>
<proteinExistence type="predicted"/>
<name>A0A8I0K122_9ACTN</name>
<feature type="region of interest" description="Disordered" evidence="1">
    <location>
        <begin position="432"/>
        <end position="454"/>
    </location>
</feature>
<gene>
    <name evidence="2" type="ORF">IBG24_11635</name>
</gene>
<dbReference type="AlphaFoldDB" id="A0A8I0K122"/>
<dbReference type="RefSeq" id="WP_187769672.1">
    <property type="nucleotide sequence ID" value="NZ_JACTVM010000003.1"/>
</dbReference>
<dbReference type="Proteomes" id="UP000620591">
    <property type="component" value="Unassembled WGS sequence"/>
</dbReference>
<accession>A0A8I0K122</accession>
<evidence type="ECO:0000256" key="1">
    <source>
        <dbReference type="SAM" id="MobiDB-lite"/>
    </source>
</evidence>
<reference evidence="2" key="1">
    <citation type="submission" date="2020-09" db="EMBL/GenBank/DDBJ databases">
        <title>Novel species in genus Aeromicrobium.</title>
        <authorList>
            <person name="Zhang G."/>
        </authorList>
    </citation>
    <scope>NUCLEOTIDE SEQUENCE</scope>
    <source>
        <strain evidence="2">Zg-636</strain>
    </source>
</reference>
<evidence type="ECO:0000313" key="3">
    <source>
        <dbReference type="Proteomes" id="UP000620591"/>
    </source>
</evidence>
<protein>
    <submittedName>
        <fullName evidence="2">Uncharacterized protein</fullName>
    </submittedName>
</protein>
<organism evidence="2 3">
    <name type="scientific">Aeromicrobium senzhongii</name>
    <dbReference type="NCBI Taxonomy" id="2663859"/>
    <lineage>
        <taxon>Bacteria</taxon>
        <taxon>Bacillati</taxon>
        <taxon>Actinomycetota</taxon>
        <taxon>Actinomycetes</taxon>
        <taxon>Propionibacteriales</taxon>
        <taxon>Nocardioidaceae</taxon>
        <taxon>Aeromicrobium</taxon>
    </lineage>
</organism>